<reference evidence="2 3" key="1">
    <citation type="submission" date="2022-08" db="EMBL/GenBank/DDBJ databases">
        <title>Aerococcaceae sp. nov isolated from spoiled eye mask.</title>
        <authorList>
            <person name="Zhou G."/>
            <person name="Xie X.-B."/>
            <person name="Shi Q.-S."/>
            <person name="Wang Y.-S."/>
            <person name="Wen X."/>
            <person name="Peng H."/>
            <person name="Yang X.-J."/>
            <person name="Tao H.-B."/>
            <person name="Huang X.-M."/>
        </authorList>
    </citation>
    <scope>NUCLEOTIDE SEQUENCE [LARGE SCALE GENOMIC DNA]</scope>
    <source>
        <strain evidence="3">DM20194951</strain>
    </source>
</reference>
<evidence type="ECO:0000259" key="1">
    <source>
        <dbReference type="Pfam" id="PF15615"/>
    </source>
</evidence>
<proteinExistence type="predicted"/>
<keyword evidence="3" id="KW-1185">Reference proteome</keyword>
<feature type="domain" description="TerB-C" evidence="1">
    <location>
        <begin position="325"/>
        <end position="472"/>
    </location>
</feature>
<dbReference type="EMBL" id="CP102453">
    <property type="protein sequence ID" value="UUX34676.1"/>
    <property type="molecule type" value="Genomic_DNA"/>
</dbReference>
<gene>
    <name evidence="2" type="ORF">NRE15_03210</name>
</gene>
<evidence type="ECO:0000313" key="3">
    <source>
        <dbReference type="Proteomes" id="UP001315967"/>
    </source>
</evidence>
<dbReference type="InterPro" id="IPR028932">
    <property type="entry name" value="TerB-C"/>
</dbReference>
<organism evidence="2 3">
    <name type="scientific">Fundicoccus culcitae</name>
    <dbReference type="NCBI Taxonomy" id="2969821"/>
    <lineage>
        <taxon>Bacteria</taxon>
        <taxon>Bacillati</taxon>
        <taxon>Bacillota</taxon>
        <taxon>Bacilli</taxon>
        <taxon>Lactobacillales</taxon>
        <taxon>Aerococcaceae</taxon>
        <taxon>Fundicoccus</taxon>
    </lineage>
</organism>
<evidence type="ECO:0000313" key="2">
    <source>
        <dbReference type="EMBL" id="UUX34676.1"/>
    </source>
</evidence>
<accession>A0ABY5P7G0</accession>
<protein>
    <recommendedName>
        <fullName evidence="1">TerB-C domain-containing protein</fullName>
    </recommendedName>
</protein>
<dbReference type="Proteomes" id="UP001315967">
    <property type="component" value="Chromosome"/>
</dbReference>
<dbReference type="Pfam" id="PF15615">
    <property type="entry name" value="TerB_C"/>
    <property type="match status" value="1"/>
</dbReference>
<name>A0ABY5P7G0_9LACT</name>
<sequence length="483" mass="56890">MKKINYEALKNWLTKNIEDIIDVTFDVPELIPVQEHTEKEIDWVKYIDQYYYADQYWKSKELAELVLALYLRYIDVLDCHFKQKNSSLFQYIRSMTRSGYEVRRFLQALHAYGRDRILDYYDDNYWGFDYDFSILNYQLNPAERDILRKETKSFLAFLPEPSAELRRLFHLTDYGTKAVWWDLDGSFRDTFELNELQLRILFATKSRTTKVWEEPFKNEIIHLYFDYWQIIMDAINDEGGPTPNKSRNQFISRLSYSTIQPYEEDRHFYFISSLIKVAENTIRQKQGVRQIKVDSDITNIKKRFNPWVAEKIKAVTEAELAKGQREKEAASIPERKTIDLNLEKLTSSQKELTQIVDMITDFVGDENVEDELIIEAADVVAEPVEKEQLTDEAAVFIEKGENDLQVVFIQLIIDKNGLTTREAEAFSLEHGLLLNAFINEINQRLYDLVSDQVVVVEAHQITIDAFYLEEVKAWLSQKGSDQE</sequence>
<dbReference type="RefSeq" id="WP_313794177.1">
    <property type="nucleotide sequence ID" value="NZ_CP102453.1"/>
</dbReference>